<dbReference type="PANTHER" id="PTHR42783:SF3">
    <property type="entry name" value="GLUTAMATE SYNTHASE [NADPH] SMALL CHAIN-RELATED"/>
    <property type="match status" value="1"/>
</dbReference>
<gene>
    <name evidence="3" type="ORF">FYK55_16455</name>
</gene>
<evidence type="ECO:0000313" key="3">
    <source>
        <dbReference type="EMBL" id="KAA5541801.1"/>
    </source>
</evidence>
<feature type="region of interest" description="Disordered" evidence="1">
    <location>
        <begin position="994"/>
        <end position="1019"/>
    </location>
</feature>
<dbReference type="PROSITE" id="PS51379">
    <property type="entry name" value="4FE4S_FER_2"/>
    <property type="match status" value="1"/>
</dbReference>
<proteinExistence type="predicted"/>
<dbReference type="Gene3D" id="2.20.25.90">
    <property type="entry name" value="ADC-like domains"/>
    <property type="match status" value="1"/>
</dbReference>
<name>A0A5M6D2V4_9BACT</name>
<dbReference type="SUPFAM" id="SSF54862">
    <property type="entry name" value="4Fe-4S ferredoxins"/>
    <property type="match status" value="1"/>
</dbReference>
<dbReference type="InterPro" id="IPR017896">
    <property type="entry name" value="4Fe4S_Fe-S-bd"/>
</dbReference>
<dbReference type="SUPFAM" id="SSF50692">
    <property type="entry name" value="ADC-like"/>
    <property type="match status" value="1"/>
</dbReference>
<evidence type="ECO:0000256" key="1">
    <source>
        <dbReference type="SAM" id="MobiDB-lite"/>
    </source>
</evidence>
<comment type="caution">
    <text evidence="3">The sequence shown here is derived from an EMBL/GenBank/DDBJ whole genome shotgun (WGS) entry which is preliminary data.</text>
</comment>
<evidence type="ECO:0000259" key="2">
    <source>
        <dbReference type="PROSITE" id="PS51379"/>
    </source>
</evidence>
<accession>A0A5M6D2V4</accession>
<dbReference type="RefSeq" id="WP_150077535.1">
    <property type="nucleotide sequence ID" value="NZ_VWOX01000009.1"/>
</dbReference>
<dbReference type="InterPro" id="IPR009010">
    <property type="entry name" value="Asp_de-COase-like_dom_sf"/>
</dbReference>
<dbReference type="CDD" id="cd10551">
    <property type="entry name" value="PsrB"/>
    <property type="match status" value="1"/>
</dbReference>
<dbReference type="AlphaFoldDB" id="A0A5M6D2V4"/>
<reference evidence="3 4" key="1">
    <citation type="submission" date="2019-08" db="EMBL/GenBank/DDBJ databases">
        <authorList>
            <person name="Dhanesh K."/>
            <person name="Kumar G."/>
            <person name="Sasikala C."/>
            <person name="Venkata Ramana C."/>
        </authorList>
    </citation>
    <scope>NUCLEOTIDE SEQUENCE [LARGE SCALE GENOMIC DNA]</scope>
    <source>
        <strain evidence="3 4">JC645</strain>
    </source>
</reference>
<dbReference type="EMBL" id="VWOX01000009">
    <property type="protein sequence ID" value="KAA5541801.1"/>
    <property type="molecule type" value="Genomic_DNA"/>
</dbReference>
<dbReference type="NCBIfam" id="TIGR04519">
    <property type="entry name" value="MoCo_extend_TAT"/>
    <property type="match status" value="1"/>
</dbReference>
<protein>
    <submittedName>
        <fullName evidence="3">4Fe-4S dicluster domain-containing protein</fullName>
    </submittedName>
</protein>
<keyword evidence="4" id="KW-1185">Reference proteome</keyword>
<dbReference type="Gene3D" id="2.40.40.20">
    <property type="match status" value="1"/>
</dbReference>
<organism evidence="3 4">
    <name type="scientific">Roseiconus nitratireducens</name>
    <dbReference type="NCBI Taxonomy" id="2605748"/>
    <lineage>
        <taxon>Bacteria</taxon>
        <taxon>Pseudomonadati</taxon>
        <taxon>Planctomycetota</taxon>
        <taxon>Planctomycetia</taxon>
        <taxon>Pirellulales</taxon>
        <taxon>Pirellulaceae</taxon>
        <taxon>Roseiconus</taxon>
    </lineage>
</organism>
<dbReference type="CDD" id="cd02784">
    <property type="entry name" value="MopB_CT_PHLH"/>
    <property type="match status" value="1"/>
</dbReference>
<dbReference type="PANTHER" id="PTHR42783">
    <property type="entry name" value="GLUTAMATE SYNTHASE [NADPH] SMALL CHAIN"/>
    <property type="match status" value="1"/>
</dbReference>
<dbReference type="InterPro" id="IPR030948">
    <property type="entry name" value="TAT_var_transloc_signal_dom"/>
</dbReference>
<dbReference type="SUPFAM" id="SSF53706">
    <property type="entry name" value="Formate dehydrogenase/DMSO reductase, domains 1-3"/>
    <property type="match status" value="1"/>
</dbReference>
<dbReference type="Gene3D" id="3.30.70.20">
    <property type="match status" value="2"/>
</dbReference>
<feature type="domain" description="4Fe-4S ferredoxin-type" evidence="2">
    <location>
        <begin position="766"/>
        <end position="796"/>
    </location>
</feature>
<dbReference type="Proteomes" id="UP000324479">
    <property type="component" value="Unassembled WGS sequence"/>
</dbReference>
<sequence>MTDSHQLPIVDSASSWWRSLDELAAQPEMRSMLQREFPPEASSFPEGSRRSFLKLMSASLALAGATGCDIRQPQEKIFASWRRGADELAGVPNEYTTAMDFAGSAIGLVVQTRDGRPIKIEGNSLHPTSRGATGVFAQAATLDLYDPDRPRTPTRRGQLVSLGRVRESMASLRTQCDADRGAGLRILVERSTSPTVQRLLDRVTSRWPRARWMVHEPFGQDGLNQAGMLRFRSGDRPLTPVYDFSQASVVVSIDMDFLAARGHPACYIRQFSDARRVVGNQDRDASGMVRLYHLGPTPTLTSSKADHSLAVTRATTTLVLRELARRLGAGPKLPQATLPAEHQDWLQRVTQDLQQAGRDGLVCVGTDQPAETHALAHAINDRLTSTGRGVRWISSVQIHPQQAGSDTDALARLAADLSAGDAQSLLLLGGDPIGNADPELRLSEAIRKAEFSLALADHENETTSVSQWTVPRSHFLEKWSDARGHDGTASIVQPMIRPLYQSLGEIDLLATLVEDAETAYAAVRKTWRERLGDGENDERWRRALADGVIANTEFAAVESDATTNGSVEDAVASASSQDVDSDTTLEVVVRPDPTIWDGRFINNAWLQELPKPLSHVVWDNAAWIAPADARRIGLKSGDMAAMQAGAHTVEIPVWIAPGHAEGSVTVFAGYGKPTAGRVGRDTGFDVRPLTWLKPAARAAIRIQPTGNTHSLVSTQHHFAMEGRHLARSGTLRSLRENPQDPEFAHPPSPLPEASLYPPWPNEGHRWGMSIDLTACVGCSACVIACQAENNIPVVGKQQCDMNREMHWIRVDTYFQGSPEHPEKTLHQPVPCMHCEHAPCEVVCPVAATNHSDEGLNQMIYNRCVGTRYCSNNCPYKVRRFNFLDFAQDFIDQPVMELLSNPEVTIRSRGVMEKCTFCVQRIEQAKIAAQLHDRTLVDGDIRTACQSACPAQAIRFGDLNDPQSKVTAAHEHPLCYGLLEELNTKPRTKYLAEVTNPSTTREAFGDPPASNDRQPGEPDD</sequence>
<evidence type="ECO:0000313" key="4">
    <source>
        <dbReference type="Proteomes" id="UP000324479"/>
    </source>
</evidence>